<dbReference type="PANTHER" id="PTHR47972">
    <property type="entry name" value="KINESIN-LIKE PROTEIN KLP-3"/>
    <property type="match status" value="1"/>
</dbReference>
<evidence type="ECO:0000256" key="4">
    <source>
        <dbReference type="ARBA" id="ARBA00022840"/>
    </source>
</evidence>
<dbReference type="InParanoid" id="T0QI38"/>
<feature type="binding site" evidence="6">
    <location>
        <begin position="870"/>
        <end position="877"/>
    </location>
    <ligand>
        <name>ATP</name>
        <dbReference type="ChEBI" id="CHEBI:30616"/>
    </ligand>
</feature>
<dbReference type="RefSeq" id="XP_008613020.1">
    <property type="nucleotide sequence ID" value="XM_008614798.1"/>
</dbReference>
<feature type="compositionally biased region" description="Low complexity" evidence="7">
    <location>
        <begin position="236"/>
        <end position="249"/>
    </location>
</feature>
<feature type="compositionally biased region" description="Pro residues" evidence="7">
    <location>
        <begin position="294"/>
        <end position="307"/>
    </location>
</feature>
<feature type="compositionally biased region" description="Low complexity" evidence="7">
    <location>
        <begin position="202"/>
        <end position="216"/>
    </location>
</feature>
<dbReference type="InterPro" id="IPR019821">
    <property type="entry name" value="Kinesin_motor_CS"/>
</dbReference>
<evidence type="ECO:0000256" key="6">
    <source>
        <dbReference type="PROSITE-ProRule" id="PRU00283"/>
    </source>
</evidence>
<dbReference type="STRING" id="1156394.T0QI38"/>
<proteinExistence type="inferred from homology"/>
<dbReference type="GO" id="GO:0003777">
    <property type="term" value="F:microtubule motor activity"/>
    <property type="evidence" value="ECO:0007669"/>
    <property type="project" value="InterPro"/>
</dbReference>
<evidence type="ECO:0000259" key="8">
    <source>
        <dbReference type="PROSITE" id="PS50067"/>
    </source>
</evidence>
<dbReference type="InterPro" id="IPR036961">
    <property type="entry name" value="Kinesin_motor_dom_sf"/>
</dbReference>
<dbReference type="GO" id="GO:0008017">
    <property type="term" value="F:microtubule binding"/>
    <property type="evidence" value="ECO:0007669"/>
    <property type="project" value="InterPro"/>
</dbReference>
<dbReference type="Proteomes" id="UP000030762">
    <property type="component" value="Unassembled WGS sequence"/>
</dbReference>
<feature type="compositionally biased region" description="Low complexity" evidence="7">
    <location>
        <begin position="422"/>
        <end position="438"/>
    </location>
</feature>
<feature type="compositionally biased region" description="Low complexity" evidence="7">
    <location>
        <begin position="149"/>
        <end position="170"/>
    </location>
</feature>
<protein>
    <recommendedName>
        <fullName evidence="8">Kinesin motor domain-containing protein</fullName>
    </recommendedName>
</protein>
<dbReference type="GO" id="GO:0005524">
    <property type="term" value="F:ATP binding"/>
    <property type="evidence" value="ECO:0007669"/>
    <property type="project" value="UniProtKB-UniRule"/>
</dbReference>
<dbReference type="Gene3D" id="3.40.850.10">
    <property type="entry name" value="Kinesin motor domain"/>
    <property type="match status" value="1"/>
</dbReference>
<evidence type="ECO:0000256" key="5">
    <source>
        <dbReference type="ARBA" id="ARBA00023175"/>
    </source>
</evidence>
<dbReference type="EMBL" id="JH767159">
    <property type="protein sequence ID" value="EQC33380.1"/>
    <property type="molecule type" value="Genomic_DNA"/>
</dbReference>
<dbReference type="PROSITE" id="PS00411">
    <property type="entry name" value="KINESIN_MOTOR_1"/>
    <property type="match status" value="1"/>
</dbReference>
<keyword evidence="2" id="KW-0493">Microtubule</keyword>
<accession>T0QI38</accession>
<feature type="region of interest" description="Disordered" evidence="7">
    <location>
        <begin position="1124"/>
        <end position="1177"/>
    </location>
</feature>
<feature type="region of interest" description="Disordered" evidence="7">
    <location>
        <begin position="202"/>
        <end position="249"/>
    </location>
</feature>
<evidence type="ECO:0000313" key="10">
    <source>
        <dbReference type="Proteomes" id="UP000030762"/>
    </source>
</evidence>
<dbReference type="SUPFAM" id="SSF52540">
    <property type="entry name" value="P-loop containing nucleoside triphosphate hydrolases"/>
    <property type="match status" value="1"/>
</dbReference>
<evidence type="ECO:0000256" key="3">
    <source>
        <dbReference type="ARBA" id="ARBA00022741"/>
    </source>
</evidence>
<keyword evidence="3 6" id="KW-0547">Nucleotide-binding</keyword>
<dbReference type="GeneID" id="19949625"/>
<sequence length="1177" mass="128671">MGDGHGDDDLDREVHLTLATLQGQGQGTEEDKAMTEALLEGATRVSIATILRRRASIGDADALAATLPPPRSMAEPGLCKPLDFSDTTSEYSEISWATDDSFAMSSTTDDFKQSPKAADPPKRTTKTTSRIGTVARGGSSAIPVRDTNASRSRASTTTARAAAASTTASTKSREQRQSLPVGTTRTSLLRAPTAIAAIAPPAAAARATPPSSLPSAVPRSASVRARTMTKASPKGTAATSSSTSSSAAAKRGSIAAAVDLAFSKEPAPAKTPSARQPRMSLPSRLVPPSVVLTEPPPPPTVLPPPTPAPLPSPPVLTRAFSSSGNDSHDANTVRHAYKSIFTTEKEIEEALASVVPRSMDPKVRLESQDKYIRRLKCRLRDLHMQKESFASTCQAIERDLTNVHAEAAQAFAALRQDEPKAGEPSGPESSLSSTTPSVLEHDENDPVIKTLDSSMQEFVRTAMERNTQNIVAKYQAQWLEKEKAHELHLAQLREHYTAQVSKVTHDAWATVATQASQRKALEADRTQLELQWTQLQIDHTAVKKELADLQEKWRLQDEENTTAKSFWQKSTDMIKENRRLTEEIVHVSSQLAKANEVVASKEKDTAGLHETVHALEAKLAEIDVERHAWTDQVTSLKASLAEEKSRREHFQLAQDQLASDNTALYAQMVAVQTGCEARLQEMKAAYEKKMHSVGEEMRMLQTENRVLSRVSTSEAIARREALASATPTAPIVVRSAVDDSEFKKLTEDFFEARTQLAAQTSLVVELERQVHDGNILRRQMHNTIQELRGNVRVHVRLRPFLPSDGDYAKLKTSWVVDEETSVISSTAKSMRFSFDKLFGQTHGQDDVFGEVSDFIQSAIDGYHVCIFAYGQTGSGKTYTMQGGRRPEMRGIIPRSMNLIMGCCATLLDQGWEYTLEVTYMEIYNETIRDLLAESVQKYTIRTDKNGKNYVDGLLRYPISLTDGRGLDQIEDIMERAACNRSVEKTDMNAESSRSHSIFTLHLRGSKRDDDGSEVELLGSLSLVDLAGSERLSRSGATGDRLKEAQAINKSLSSLADVFSAIAKKQNHIPYRNSKLTYVLQPALSGDGKTLMMVNLSPTDASIDESLCSLRFATQVNQCELGAAGRQVTKREARPEMDIGNQTGPSTPPKGKGPRLSLPSSASIKALRKPTGRAIDAS</sequence>
<dbReference type="Pfam" id="PF00225">
    <property type="entry name" value="Kinesin"/>
    <property type="match status" value="1"/>
</dbReference>
<dbReference type="OMA" id="IMGCCAT"/>
<dbReference type="OrthoDB" id="3176171at2759"/>
<dbReference type="PRINTS" id="PR00380">
    <property type="entry name" value="KINESINHEAVY"/>
</dbReference>
<evidence type="ECO:0000256" key="1">
    <source>
        <dbReference type="ARBA" id="ARBA00010899"/>
    </source>
</evidence>
<organism evidence="9 10">
    <name type="scientific">Saprolegnia diclina (strain VS20)</name>
    <dbReference type="NCBI Taxonomy" id="1156394"/>
    <lineage>
        <taxon>Eukaryota</taxon>
        <taxon>Sar</taxon>
        <taxon>Stramenopiles</taxon>
        <taxon>Oomycota</taxon>
        <taxon>Saprolegniomycetes</taxon>
        <taxon>Saprolegniales</taxon>
        <taxon>Saprolegniaceae</taxon>
        <taxon>Saprolegnia</taxon>
    </lineage>
</organism>
<keyword evidence="5 6" id="KW-0505">Motor protein</keyword>
<dbReference type="SMART" id="SM00129">
    <property type="entry name" value="KISc"/>
    <property type="match status" value="1"/>
</dbReference>
<comment type="similarity">
    <text evidence="1">Belongs to the TRAFAC class myosin-kinesin ATPase superfamily. Kinesin family. KIN-14 subfamily.</text>
</comment>
<feature type="domain" description="Kinesin motor" evidence="8">
    <location>
        <begin position="790"/>
        <end position="1118"/>
    </location>
</feature>
<dbReference type="AlphaFoldDB" id="T0QI38"/>
<dbReference type="InterPro" id="IPR001752">
    <property type="entry name" value="Kinesin_motor_dom"/>
</dbReference>
<keyword evidence="4 6" id="KW-0067">ATP-binding</keyword>
<evidence type="ECO:0000256" key="7">
    <source>
        <dbReference type="SAM" id="MobiDB-lite"/>
    </source>
</evidence>
<dbReference type="PANTHER" id="PTHR47972:SF45">
    <property type="entry name" value="PROTEIN CLARET SEGREGATIONAL"/>
    <property type="match status" value="1"/>
</dbReference>
<feature type="region of interest" description="Disordered" evidence="7">
    <location>
        <begin position="266"/>
        <end position="307"/>
    </location>
</feature>
<dbReference type="PROSITE" id="PS50067">
    <property type="entry name" value="KINESIN_MOTOR_2"/>
    <property type="match status" value="1"/>
</dbReference>
<dbReference type="InterPro" id="IPR027417">
    <property type="entry name" value="P-loop_NTPase"/>
</dbReference>
<evidence type="ECO:0000313" key="9">
    <source>
        <dbReference type="EMBL" id="EQC33380.1"/>
    </source>
</evidence>
<name>T0QI38_SAPDV</name>
<evidence type="ECO:0000256" key="2">
    <source>
        <dbReference type="ARBA" id="ARBA00022701"/>
    </source>
</evidence>
<keyword evidence="10" id="KW-1185">Reference proteome</keyword>
<feature type="region of interest" description="Disordered" evidence="7">
    <location>
        <begin position="104"/>
        <end position="185"/>
    </location>
</feature>
<feature type="region of interest" description="Disordered" evidence="7">
    <location>
        <begin position="417"/>
        <end position="445"/>
    </location>
</feature>
<dbReference type="GO" id="GO:0007018">
    <property type="term" value="P:microtubule-based movement"/>
    <property type="evidence" value="ECO:0007669"/>
    <property type="project" value="InterPro"/>
</dbReference>
<gene>
    <name evidence="9" type="ORF">SDRG_08898</name>
</gene>
<dbReference type="GO" id="GO:0005874">
    <property type="term" value="C:microtubule"/>
    <property type="evidence" value="ECO:0007669"/>
    <property type="project" value="UniProtKB-KW"/>
</dbReference>
<dbReference type="eggNOG" id="KOG0239">
    <property type="taxonomic scope" value="Eukaryota"/>
</dbReference>
<dbReference type="VEuPathDB" id="FungiDB:SDRG_08898"/>
<reference evidence="9 10" key="1">
    <citation type="submission" date="2012-04" db="EMBL/GenBank/DDBJ databases">
        <title>The Genome Sequence of Saprolegnia declina VS20.</title>
        <authorList>
            <consortium name="The Broad Institute Genome Sequencing Platform"/>
            <person name="Russ C."/>
            <person name="Nusbaum C."/>
            <person name="Tyler B."/>
            <person name="van West P."/>
            <person name="Dieguez-Uribeondo J."/>
            <person name="de Bruijn I."/>
            <person name="Tripathy S."/>
            <person name="Jiang R."/>
            <person name="Young S.K."/>
            <person name="Zeng Q."/>
            <person name="Gargeya S."/>
            <person name="Fitzgerald M."/>
            <person name="Haas B."/>
            <person name="Abouelleil A."/>
            <person name="Alvarado L."/>
            <person name="Arachchi H.M."/>
            <person name="Berlin A."/>
            <person name="Chapman S.B."/>
            <person name="Goldberg J."/>
            <person name="Griggs A."/>
            <person name="Gujja S."/>
            <person name="Hansen M."/>
            <person name="Howarth C."/>
            <person name="Imamovic A."/>
            <person name="Larimer J."/>
            <person name="McCowen C."/>
            <person name="Montmayeur A."/>
            <person name="Murphy C."/>
            <person name="Neiman D."/>
            <person name="Pearson M."/>
            <person name="Priest M."/>
            <person name="Roberts A."/>
            <person name="Saif S."/>
            <person name="Shea T."/>
            <person name="Sisk P."/>
            <person name="Sykes S."/>
            <person name="Wortman J."/>
            <person name="Nusbaum C."/>
            <person name="Birren B."/>
        </authorList>
    </citation>
    <scope>NUCLEOTIDE SEQUENCE [LARGE SCALE GENOMIC DNA]</scope>
    <source>
        <strain evidence="9 10">VS20</strain>
    </source>
</reference>
<dbReference type="InterPro" id="IPR027640">
    <property type="entry name" value="Kinesin-like_fam"/>
</dbReference>